<protein>
    <submittedName>
        <fullName evidence="2">Uncharacterized protein</fullName>
    </submittedName>
</protein>
<dbReference type="OrthoDB" id="10001755at2"/>
<dbReference type="RefSeq" id="WP_093070231.1">
    <property type="nucleotide sequence ID" value="NZ_FNQP01000026.1"/>
</dbReference>
<feature type="transmembrane region" description="Helical" evidence="1">
    <location>
        <begin position="129"/>
        <end position="154"/>
    </location>
</feature>
<feature type="transmembrane region" description="Helical" evidence="1">
    <location>
        <begin position="29"/>
        <end position="52"/>
    </location>
</feature>
<proteinExistence type="predicted"/>
<keyword evidence="1" id="KW-0812">Transmembrane</keyword>
<keyword evidence="1" id="KW-0472">Membrane</keyword>
<feature type="transmembrane region" description="Helical" evidence="1">
    <location>
        <begin position="58"/>
        <end position="78"/>
    </location>
</feature>
<evidence type="ECO:0000256" key="1">
    <source>
        <dbReference type="SAM" id="Phobius"/>
    </source>
</evidence>
<dbReference type="EMBL" id="FNQP01000026">
    <property type="protein sequence ID" value="SEB02866.1"/>
    <property type="molecule type" value="Genomic_DNA"/>
</dbReference>
<dbReference type="AlphaFoldDB" id="A0A1H4FZQ6"/>
<keyword evidence="3" id="KW-1185">Reference proteome</keyword>
<evidence type="ECO:0000313" key="2">
    <source>
        <dbReference type="EMBL" id="SEB02866.1"/>
    </source>
</evidence>
<organism evidence="2 3">
    <name type="scientific">Thiothrix caldifontis</name>
    <dbReference type="NCBI Taxonomy" id="525918"/>
    <lineage>
        <taxon>Bacteria</taxon>
        <taxon>Pseudomonadati</taxon>
        <taxon>Pseudomonadota</taxon>
        <taxon>Gammaproteobacteria</taxon>
        <taxon>Thiotrichales</taxon>
        <taxon>Thiotrichaceae</taxon>
        <taxon>Thiothrix</taxon>
    </lineage>
</organism>
<evidence type="ECO:0000313" key="3">
    <source>
        <dbReference type="Proteomes" id="UP000199397"/>
    </source>
</evidence>
<dbReference type="STRING" id="525918.SAMN05660964_03203"/>
<reference evidence="2 3" key="1">
    <citation type="submission" date="2016-10" db="EMBL/GenBank/DDBJ databases">
        <authorList>
            <person name="de Groot N.N."/>
        </authorList>
    </citation>
    <scope>NUCLEOTIDE SEQUENCE [LARGE SCALE GENOMIC DNA]</scope>
    <source>
        <strain evidence="2 3">DSM 21228</strain>
    </source>
</reference>
<keyword evidence="1" id="KW-1133">Transmembrane helix</keyword>
<sequence length="157" mass="17160">MNLSEDTRRTELWGQLSRVVDLRSSQDQVLWSIFGFFGATNAVLLSAMFASGDFPKNLWIQIVLVVAGCGVSIVWHFIQLRALGHIKRHEALMASIELALQVQPDLAISGQINQSLVREHVGKGIPARVLIAGFGWGALALWLSVGAVCIAHNLGYI</sequence>
<dbReference type="Proteomes" id="UP000199397">
    <property type="component" value="Unassembled WGS sequence"/>
</dbReference>
<name>A0A1H4FZQ6_9GAMM</name>
<gene>
    <name evidence="2" type="ORF">SAMN05660964_03203</name>
</gene>
<accession>A0A1H4FZQ6</accession>